<accession>A0A2G2ZUW1</accession>
<name>A0A2G2ZUW1_CAPAN</name>
<dbReference type="Proteomes" id="UP000222542">
    <property type="component" value="Unassembled WGS sequence"/>
</dbReference>
<dbReference type="EMBL" id="AYRZ02000003">
    <property type="protein sequence ID" value="PHT85756.1"/>
    <property type="molecule type" value="Genomic_DNA"/>
</dbReference>
<proteinExistence type="predicted"/>
<dbReference type="Pfam" id="PF12222">
    <property type="entry name" value="PNGaseA"/>
    <property type="match status" value="1"/>
</dbReference>
<dbReference type="InterPro" id="IPR021102">
    <property type="entry name" value="PNGase_A"/>
</dbReference>
<sequence length="363" mass="42124">MNGKFHWLQRDRISSIDLANEKWAVIEKPCNFKGGRNSVMLGVLGSDLSVFCNYLMSLASPCRADIWVMKEYGVKESWTKMFTVISPDVMSQMRVPPILMSNDLFLKLAYILDWILEARQQVQERKSNRYHYESVCKSWLELISSPEFVKNHLLLSTTNKDYNHHGILLKFASKNEHGVKDCSLRVVLYHPETGALVDLDYPEIEKPCNFKEYHHLVLGVLGSDLSVLCNNTWRHTDVWVMKEYGVKESWTKMLAIKKSPVGFRSHIENSIDVKSKDFKIPQNVYRVLLEVYVSFHENDESWYGNLVNEYLSLNNLSVLRNGVFREVIASLDEMVVDVVWPFTVIYIGGDEEDDKLVFDWMSC</sequence>
<feature type="domain" description="Peptide N-acetyl-beta-D-glucosaminyl asparaginase amidase A N-terminal" evidence="1">
    <location>
        <begin position="267"/>
        <end position="349"/>
    </location>
</feature>
<dbReference type="AlphaFoldDB" id="A0A2G2ZUW1"/>
<reference evidence="2 3" key="2">
    <citation type="journal article" date="2017" name="Genome Biol.">
        <title>New reference genome sequences of hot pepper reveal the massive evolution of plant disease-resistance genes by retroduplication.</title>
        <authorList>
            <person name="Kim S."/>
            <person name="Park J."/>
            <person name="Yeom S.I."/>
            <person name="Kim Y.M."/>
            <person name="Seo E."/>
            <person name="Kim K.T."/>
            <person name="Kim M.S."/>
            <person name="Lee J.M."/>
            <person name="Cheong K."/>
            <person name="Shin H.S."/>
            <person name="Kim S.B."/>
            <person name="Han K."/>
            <person name="Lee J."/>
            <person name="Park M."/>
            <person name="Lee H.A."/>
            <person name="Lee H.Y."/>
            <person name="Lee Y."/>
            <person name="Oh S."/>
            <person name="Lee J.H."/>
            <person name="Choi E."/>
            <person name="Choi E."/>
            <person name="Lee S.E."/>
            <person name="Jeon J."/>
            <person name="Kim H."/>
            <person name="Choi G."/>
            <person name="Song H."/>
            <person name="Lee J."/>
            <person name="Lee S.C."/>
            <person name="Kwon J.K."/>
            <person name="Lee H.Y."/>
            <person name="Koo N."/>
            <person name="Hong Y."/>
            <person name="Kim R.W."/>
            <person name="Kang W.H."/>
            <person name="Huh J.H."/>
            <person name="Kang B.C."/>
            <person name="Yang T.J."/>
            <person name="Lee Y.H."/>
            <person name="Bennetzen J.L."/>
            <person name="Choi D."/>
        </authorList>
    </citation>
    <scope>NUCLEOTIDE SEQUENCE [LARGE SCALE GENOMIC DNA]</scope>
    <source>
        <strain evidence="3">cv. CM334</strain>
    </source>
</reference>
<evidence type="ECO:0000313" key="3">
    <source>
        <dbReference type="Proteomes" id="UP000222542"/>
    </source>
</evidence>
<evidence type="ECO:0000313" key="2">
    <source>
        <dbReference type="EMBL" id="PHT85756.1"/>
    </source>
</evidence>
<keyword evidence="3" id="KW-1185">Reference proteome</keyword>
<dbReference type="InterPro" id="IPR056948">
    <property type="entry name" value="PNGaseA_N"/>
</dbReference>
<protein>
    <recommendedName>
        <fullName evidence="1">Peptide N-acetyl-beta-D-glucosaminyl asparaginase amidase A N-terminal domain-containing protein</fullName>
    </recommendedName>
</protein>
<dbReference type="PANTHER" id="PTHR31104">
    <property type="entry name" value="PEPTIDE-N4-(N-ACETYL-BETA-GLUCOSAMINYL)ASPARAGINE AMIDASE A PROTEIN"/>
    <property type="match status" value="1"/>
</dbReference>
<comment type="caution">
    <text evidence="2">The sequence shown here is derived from an EMBL/GenBank/DDBJ whole genome shotgun (WGS) entry which is preliminary data.</text>
</comment>
<organism evidence="2 3">
    <name type="scientific">Capsicum annuum</name>
    <name type="common">Capsicum pepper</name>
    <dbReference type="NCBI Taxonomy" id="4072"/>
    <lineage>
        <taxon>Eukaryota</taxon>
        <taxon>Viridiplantae</taxon>
        <taxon>Streptophyta</taxon>
        <taxon>Embryophyta</taxon>
        <taxon>Tracheophyta</taxon>
        <taxon>Spermatophyta</taxon>
        <taxon>Magnoliopsida</taxon>
        <taxon>eudicotyledons</taxon>
        <taxon>Gunneridae</taxon>
        <taxon>Pentapetalae</taxon>
        <taxon>asterids</taxon>
        <taxon>lamiids</taxon>
        <taxon>Solanales</taxon>
        <taxon>Solanaceae</taxon>
        <taxon>Solanoideae</taxon>
        <taxon>Capsiceae</taxon>
        <taxon>Capsicum</taxon>
    </lineage>
</organism>
<gene>
    <name evidence="2" type="ORF">T459_07862</name>
</gene>
<reference evidence="2 3" key="1">
    <citation type="journal article" date="2014" name="Nat. Genet.">
        <title>Genome sequence of the hot pepper provides insights into the evolution of pungency in Capsicum species.</title>
        <authorList>
            <person name="Kim S."/>
            <person name="Park M."/>
            <person name="Yeom S.I."/>
            <person name="Kim Y.M."/>
            <person name="Lee J.M."/>
            <person name="Lee H.A."/>
            <person name="Seo E."/>
            <person name="Choi J."/>
            <person name="Cheong K."/>
            <person name="Kim K.T."/>
            <person name="Jung K."/>
            <person name="Lee G.W."/>
            <person name="Oh S.K."/>
            <person name="Bae C."/>
            <person name="Kim S.B."/>
            <person name="Lee H.Y."/>
            <person name="Kim S.Y."/>
            <person name="Kim M.S."/>
            <person name="Kang B.C."/>
            <person name="Jo Y.D."/>
            <person name="Yang H.B."/>
            <person name="Jeong H.J."/>
            <person name="Kang W.H."/>
            <person name="Kwon J.K."/>
            <person name="Shin C."/>
            <person name="Lim J.Y."/>
            <person name="Park J.H."/>
            <person name="Huh J.H."/>
            <person name="Kim J.S."/>
            <person name="Kim B.D."/>
            <person name="Cohen O."/>
            <person name="Paran I."/>
            <person name="Suh M.C."/>
            <person name="Lee S.B."/>
            <person name="Kim Y.K."/>
            <person name="Shin Y."/>
            <person name="Noh S.J."/>
            <person name="Park J."/>
            <person name="Seo Y.S."/>
            <person name="Kwon S.Y."/>
            <person name="Kim H.A."/>
            <person name="Park J.M."/>
            <person name="Kim H.J."/>
            <person name="Choi S.B."/>
            <person name="Bosland P.W."/>
            <person name="Reeves G."/>
            <person name="Jo S.H."/>
            <person name="Lee B.W."/>
            <person name="Cho H.T."/>
            <person name="Choi H.S."/>
            <person name="Lee M.S."/>
            <person name="Yu Y."/>
            <person name="Do Choi Y."/>
            <person name="Park B.S."/>
            <person name="van Deynze A."/>
            <person name="Ashrafi H."/>
            <person name="Hill T."/>
            <person name="Kim W.T."/>
            <person name="Pai H.S."/>
            <person name="Ahn H.K."/>
            <person name="Yeam I."/>
            <person name="Giovannoni J.J."/>
            <person name="Rose J.K."/>
            <person name="Sorensen I."/>
            <person name="Lee S.J."/>
            <person name="Kim R.W."/>
            <person name="Choi I.Y."/>
            <person name="Choi B.S."/>
            <person name="Lim J.S."/>
            <person name="Lee Y.H."/>
            <person name="Choi D."/>
        </authorList>
    </citation>
    <scope>NUCLEOTIDE SEQUENCE [LARGE SCALE GENOMIC DNA]</scope>
    <source>
        <strain evidence="3">cv. CM334</strain>
    </source>
</reference>
<dbReference type="Gramene" id="PHT85756">
    <property type="protein sequence ID" value="PHT85756"/>
    <property type="gene ID" value="T459_07862"/>
</dbReference>
<evidence type="ECO:0000259" key="1">
    <source>
        <dbReference type="Pfam" id="PF12222"/>
    </source>
</evidence>